<dbReference type="PANTHER" id="PTHR36122:SF2">
    <property type="entry name" value="NICOTINAMIDE RIBOSIDE TRANSPORTER PNUC"/>
    <property type="match status" value="1"/>
</dbReference>
<keyword evidence="6 8" id="KW-1133">Transmembrane helix</keyword>
<evidence type="ECO:0000256" key="7">
    <source>
        <dbReference type="ARBA" id="ARBA00023136"/>
    </source>
</evidence>
<feature type="transmembrane region" description="Helical" evidence="8">
    <location>
        <begin position="208"/>
        <end position="227"/>
    </location>
</feature>
<protein>
    <submittedName>
        <fullName evidence="9">Nicotinamide mononucleotide transporter</fullName>
    </submittedName>
</protein>
<gene>
    <name evidence="9" type="ORF">GA0061075_10364</name>
</gene>
<keyword evidence="4" id="KW-1003">Cell membrane</keyword>
<comment type="similarity">
    <text evidence="2">Belongs to the nicotinamide ribonucleoside (NR) uptake permease (TC 4.B.1) family.</text>
</comment>
<accession>A0ABY0JZT1</accession>
<evidence type="ECO:0000313" key="10">
    <source>
        <dbReference type="Proteomes" id="UP000182448"/>
    </source>
</evidence>
<name>A0ABY0JZT1_WEIHE</name>
<dbReference type="NCBIfam" id="TIGR01528">
    <property type="entry name" value="NMN_trans_PnuC"/>
    <property type="match status" value="1"/>
</dbReference>
<dbReference type="EMBL" id="FMAW01000003">
    <property type="protein sequence ID" value="SCB82250.1"/>
    <property type="molecule type" value="Genomic_DNA"/>
</dbReference>
<feature type="transmembrane region" description="Helical" evidence="8">
    <location>
        <begin position="124"/>
        <end position="145"/>
    </location>
</feature>
<feature type="transmembrane region" description="Helical" evidence="8">
    <location>
        <begin position="157"/>
        <end position="174"/>
    </location>
</feature>
<reference evidence="9 10" key="1">
    <citation type="submission" date="2016-08" db="EMBL/GenBank/DDBJ databases">
        <authorList>
            <person name="Varghese N."/>
            <person name="Submissions Spin"/>
        </authorList>
    </citation>
    <scope>NUCLEOTIDE SEQUENCE [LARGE SCALE GENOMIC DNA]</scope>
    <source>
        <strain evidence="9 10">R-53116</strain>
    </source>
</reference>
<feature type="transmembrane region" description="Helical" evidence="8">
    <location>
        <begin position="94"/>
        <end position="112"/>
    </location>
</feature>
<comment type="subcellular location">
    <subcellularLocation>
        <location evidence="1">Cell membrane</location>
        <topology evidence="1">Multi-pass membrane protein</topology>
    </subcellularLocation>
</comment>
<evidence type="ECO:0000256" key="4">
    <source>
        <dbReference type="ARBA" id="ARBA00022475"/>
    </source>
</evidence>
<feature type="transmembrane region" description="Helical" evidence="8">
    <location>
        <begin position="181"/>
        <end position="202"/>
    </location>
</feature>
<keyword evidence="7 8" id="KW-0472">Membrane</keyword>
<organism evidence="9 10">
    <name type="scientific">Weissella hellenica</name>
    <dbReference type="NCBI Taxonomy" id="46256"/>
    <lineage>
        <taxon>Bacteria</taxon>
        <taxon>Bacillati</taxon>
        <taxon>Bacillota</taxon>
        <taxon>Bacilli</taxon>
        <taxon>Lactobacillales</taxon>
        <taxon>Lactobacillaceae</taxon>
        <taxon>Weissella</taxon>
    </lineage>
</organism>
<keyword evidence="10" id="KW-1185">Reference proteome</keyword>
<keyword evidence="3" id="KW-0813">Transport</keyword>
<evidence type="ECO:0000256" key="5">
    <source>
        <dbReference type="ARBA" id="ARBA00022692"/>
    </source>
</evidence>
<evidence type="ECO:0000256" key="8">
    <source>
        <dbReference type="SAM" id="Phobius"/>
    </source>
</evidence>
<sequence length="233" mass="26177">MAYFGWLYREITSINTVGSIMLAFIFGIQLALFLSNPFTFLSVITLFATLLGSACTVYMMIGKPINGLLGLISALGYIYINWQAGHYASVLDQIVFILLIDLPLIVTWKTWGHRIVDGVKFLRIRGWVITLVVMLLLWVPVIWIYTHLGDTNPVWDAIVLIIGATASIYVFMGYGDSYTLWLLSGVVNICLWISALFAGYSASSLPMLLTMAFYLVTALYGRFWSIWSGKQNK</sequence>
<keyword evidence="5 8" id="KW-0812">Transmembrane</keyword>
<dbReference type="PANTHER" id="PTHR36122">
    <property type="entry name" value="NICOTINAMIDE RIBOSIDE TRANSPORTER PNUC"/>
    <property type="match status" value="1"/>
</dbReference>
<evidence type="ECO:0000313" key="9">
    <source>
        <dbReference type="EMBL" id="SCB82250.1"/>
    </source>
</evidence>
<feature type="transmembrane region" description="Helical" evidence="8">
    <location>
        <begin position="38"/>
        <end position="58"/>
    </location>
</feature>
<evidence type="ECO:0000256" key="1">
    <source>
        <dbReference type="ARBA" id="ARBA00004651"/>
    </source>
</evidence>
<feature type="transmembrane region" description="Helical" evidence="8">
    <location>
        <begin position="65"/>
        <end position="82"/>
    </location>
</feature>
<evidence type="ECO:0000256" key="2">
    <source>
        <dbReference type="ARBA" id="ARBA00006669"/>
    </source>
</evidence>
<evidence type="ECO:0000256" key="6">
    <source>
        <dbReference type="ARBA" id="ARBA00022989"/>
    </source>
</evidence>
<feature type="transmembrane region" description="Helical" evidence="8">
    <location>
        <begin position="12"/>
        <end position="32"/>
    </location>
</feature>
<evidence type="ECO:0000256" key="3">
    <source>
        <dbReference type="ARBA" id="ARBA00022448"/>
    </source>
</evidence>
<dbReference type="Proteomes" id="UP000182448">
    <property type="component" value="Unassembled WGS sequence"/>
</dbReference>
<dbReference type="Pfam" id="PF04973">
    <property type="entry name" value="NMN_transporter"/>
    <property type="match status" value="1"/>
</dbReference>
<comment type="caution">
    <text evidence="9">The sequence shown here is derived from an EMBL/GenBank/DDBJ whole genome shotgun (WGS) entry which is preliminary data.</text>
</comment>
<proteinExistence type="inferred from homology"/>
<dbReference type="InterPro" id="IPR006419">
    <property type="entry name" value="NMN_transpt_PnuC"/>
</dbReference>